<dbReference type="PANTHER" id="PTHR43065">
    <property type="entry name" value="SENSOR HISTIDINE KINASE"/>
    <property type="match status" value="1"/>
</dbReference>
<dbReference type="InterPro" id="IPR029016">
    <property type="entry name" value="GAF-like_dom_sf"/>
</dbReference>
<evidence type="ECO:0000256" key="7">
    <source>
        <dbReference type="ARBA" id="ARBA00022840"/>
    </source>
</evidence>
<dbReference type="Gene3D" id="3.30.450.20">
    <property type="entry name" value="PAS domain"/>
    <property type="match status" value="4"/>
</dbReference>
<protein>
    <recommendedName>
        <fullName evidence="2">histidine kinase</fullName>
        <ecNumber evidence="2">2.7.13.3</ecNumber>
    </recommendedName>
</protein>
<dbReference type="SUPFAM" id="SSF55785">
    <property type="entry name" value="PYP-like sensor domain (PAS domain)"/>
    <property type="match status" value="4"/>
</dbReference>
<evidence type="ECO:0000259" key="11">
    <source>
        <dbReference type="PROSITE" id="PS50110"/>
    </source>
</evidence>
<dbReference type="InterPro" id="IPR001789">
    <property type="entry name" value="Sig_transdc_resp-reg_receiver"/>
</dbReference>
<feature type="domain" description="PAS" evidence="12">
    <location>
        <begin position="337"/>
        <end position="408"/>
    </location>
</feature>
<evidence type="ECO:0000256" key="3">
    <source>
        <dbReference type="ARBA" id="ARBA00022553"/>
    </source>
</evidence>
<gene>
    <name evidence="14" type="ORF">EV663_1192</name>
</gene>
<evidence type="ECO:0000256" key="9">
    <source>
        <dbReference type="PROSITE-ProRule" id="PRU00169"/>
    </source>
</evidence>
<evidence type="ECO:0000259" key="13">
    <source>
        <dbReference type="PROSITE" id="PS50113"/>
    </source>
</evidence>
<evidence type="ECO:0000259" key="12">
    <source>
        <dbReference type="PROSITE" id="PS50112"/>
    </source>
</evidence>
<feature type="domain" description="Response regulatory" evidence="11">
    <location>
        <begin position="984"/>
        <end position="1101"/>
    </location>
</feature>
<evidence type="ECO:0000256" key="5">
    <source>
        <dbReference type="ARBA" id="ARBA00022741"/>
    </source>
</evidence>
<evidence type="ECO:0000256" key="4">
    <source>
        <dbReference type="ARBA" id="ARBA00022679"/>
    </source>
</evidence>
<feature type="domain" description="PAS" evidence="12">
    <location>
        <begin position="596"/>
        <end position="637"/>
    </location>
</feature>
<dbReference type="GO" id="GO:0000155">
    <property type="term" value="F:phosphorelay sensor kinase activity"/>
    <property type="evidence" value="ECO:0007669"/>
    <property type="project" value="InterPro"/>
</dbReference>
<dbReference type="SMART" id="SM00387">
    <property type="entry name" value="HATPase_c"/>
    <property type="match status" value="1"/>
</dbReference>
<feature type="domain" description="Histidine kinase" evidence="10">
    <location>
        <begin position="737"/>
        <end position="961"/>
    </location>
</feature>
<dbReference type="SUPFAM" id="SSF52172">
    <property type="entry name" value="CheY-like"/>
    <property type="match status" value="1"/>
</dbReference>
<dbReference type="PROSITE" id="PS50109">
    <property type="entry name" value="HIS_KIN"/>
    <property type="match status" value="1"/>
</dbReference>
<name>A0A4R2R6F5_9RHOB</name>
<dbReference type="EMBL" id="SLXU01000019">
    <property type="protein sequence ID" value="TCP58622.1"/>
    <property type="molecule type" value="Genomic_DNA"/>
</dbReference>
<dbReference type="SMART" id="SM00448">
    <property type="entry name" value="REC"/>
    <property type="match status" value="1"/>
</dbReference>
<dbReference type="InterPro" id="IPR013656">
    <property type="entry name" value="PAS_4"/>
</dbReference>
<dbReference type="PROSITE" id="PS50112">
    <property type="entry name" value="PAS"/>
    <property type="match status" value="3"/>
</dbReference>
<sequence>MSNERETEGCIGHVGASDHVLPGLSEGSAYKRVTDAQIRITRVFDTLLRADNDHADRAIDQALADIGSFFVSDRSYLFQLRNGNLLDNTHEWCADGIEPMIGMLQGVPIDIAAHWFDRFNAGHAVHIPDVPGMPDDSPEKETLMMQGIKSLLVLPTGSEGVFTGFVGLDMVQDYREFLPGEIALLQSTAHAMQALLQRRAAAWRVQEAQHSVRSERNRLRATLDAIPDLVLELDDTGRFTSFHTGDDDLRILPPDQVIGHTIEEALPNETATIVRDIFDRTVQGNIVRQADIPLETPLGTRFFSVAAAASPAEPDTARHHIVASVRDTTEERARERRSEQLARIVEEMEETVILADTDGLVTYVNPAFEKQTGYRLDDVRGKAPGSFLRGEQTEPQAAEAIDYAIRTHQSLTIETRNFRKDGTPYWTEMRLQPVHDASGTFTGFLSVQTDISERKEYAEKLAQRSHELALAQERLQGAVEVLPQAFAYYDADDRLVLCNERYRACYPKSAPMIEPGRRFEEIMRYGLERGEYANVEGREEEWAAERLRRHRMDDHTSEQLLADGRWIQVIERRTPDGGQVGLRIDITDLKRSVQRAEKERLAAMDASRDGMGITDAGGKVLYLNRAFAGMLGLASDNDCIGQDWSVLYPPEVAEFLATTAIPETRRQGSWQGEVMAQRRDEGVFPVELSLTLRDDGGILCIARDVTQRKRASMEQARLREQLQIAQRREIISQFSRGIAHDFNNLLAVIAGAADMLNEGIAIEKNAERILAASQSGKDLIARFFNQDRNTAKRITLDLRKSVREACDLLQVSLGPDIDLHLDLPQNPVITQADPTDVLQVVLNLGVNARDAILASPRKNDRRITVELAMAGPQDLGLQPRIGYLQEARSYCMIRVRDTGIGIPAESQDRIFTPSYTTKAQDGSGLGLTIVTSAARSYGGAISLDSTVGKGTAFTFFWPVGSTETSRPRSAKTGEGTSASLEGRTILAVDDNEDVLMVVGEYLERSGASVACCSDPQDAIEALQDDPDAWDLVVTDFDMPGMNGAELAQAAHRLAPDVPVILLTAVPDWNENSEKSTETLFTIVLGKPIMQADLIAACKQAMGKPS</sequence>
<dbReference type="Proteomes" id="UP000295050">
    <property type="component" value="Unassembled WGS sequence"/>
</dbReference>
<keyword evidence="15" id="KW-1185">Reference proteome</keyword>
<evidence type="ECO:0000256" key="6">
    <source>
        <dbReference type="ARBA" id="ARBA00022777"/>
    </source>
</evidence>
<dbReference type="SMART" id="SM00086">
    <property type="entry name" value="PAC"/>
    <property type="match status" value="2"/>
</dbReference>
<dbReference type="SMART" id="SM00388">
    <property type="entry name" value="HisKA"/>
    <property type="match status" value="1"/>
</dbReference>
<evidence type="ECO:0000256" key="1">
    <source>
        <dbReference type="ARBA" id="ARBA00000085"/>
    </source>
</evidence>
<dbReference type="GO" id="GO:0005524">
    <property type="term" value="F:ATP binding"/>
    <property type="evidence" value="ECO:0007669"/>
    <property type="project" value="UniProtKB-KW"/>
</dbReference>
<dbReference type="GO" id="GO:0006355">
    <property type="term" value="P:regulation of DNA-templated transcription"/>
    <property type="evidence" value="ECO:0007669"/>
    <property type="project" value="InterPro"/>
</dbReference>
<keyword evidence="5" id="KW-0547">Nucleotide-binding</keyword>
<dbReference type="InterPro" id="IPR000700">
    <property type="entry name" value="PAS-assoc_C"/>
</dbReference>
<dbReference type="Pfam" id="PF12860">
    <property type="entry name" value="PAS_7"/>
    <property type="match status" value="1"/>
</dbReference>
<dbReference type="InterPro" id="IPR003594">
    <property type="entry name" value="HATPase_dom"/>
</dbReference>
<feature type="domain" description="PAS" evidence="12">
    <location>
        <begin position="215"/>
        <end position="285"/>
    </location>
</feature>
<dbReference type="SUPFAM" id="SSF55781">
    <property type="entry name" value="GAF domain-like"/>
    <property type="match status" value="1"/>
</dbReference>
<dbReference type="CDD" id="cd00156">
    <property type="entry name" value="REC"/>
    <property type="match status" value="1"/>
</dbReference>
<dbReference type="AlphaFoldDB" id="A0A4R2R6F5"/>
<organism evidence="14 15">
    <name type="scientific">Rhodovulum bhavnagarense</name>
    <dbReference type="NCBI Taxonomy" id="992286"/>
    <lineage>
        <taxon>Bacteria</taxon>
        <taxon>Pseudomonadati</taxon>
        <taxon>Pseudomonadota</taxon>
        <taxon>Alphaproteobacteria</taxon>
        <taxon>Rhodobacterales</taxon>
        <taxon>Paracoccaceae</taxon>
        <taxon>Rhodovulum</taxon>
    </lineage>
</organism>
<dbReference type="InterPro" id="IPR036890">
    <property type="entry name" value="HATPase_C_sf"/>
</dbReference>
<dbReference type="Pfam" id="PF02518">
    <property type="entry name" value="HATPase_c"/>
    <property type="match status" value="1"/>
</dbReference>
<keyword evidence="7" id="KW-0067">ATP-binding</keyword>
<dbReference type="InterPro" id="IPR000014">
    <property type="entry name" value="PAS"/>
</dbReference>
<dbReference type="InterPro" id="IPR011006">
    <property type="entry name" value="CheY-like_superfamily"/>
</dbReference>
<dbReference type="InterPro" id="IPR036097">
    <property type="entry name" value="HisK_dim/P_sf"/>
</dbReference>
<dbReference type="Gene3D" id="3.30.565.10">
    <property type="entry name" value="Histidine kinase-like ATPase, C-terminal domain"/>
    <property type="match status" value="1"/>
</dbReference>
<dbReference type="EC" id="2.7.13.3" evidence="2"/>
<dbReference type="OrthoDB" id="9801651at2"/>
<dbReference type="PROSITE" id="PS50113">
    <property type="entry name" value="PAC"/>
    <property type="match status" value="1"/>
</dbReference>
<keyword evidence="8" id="KW-0902">Two-component regulatory system</keyword>
<proteinExistence type="predicted"/>
<dbReference type="SUPFAM" id="SSF55874">
    <property type="entry name" value="ATPase domain of HSP90 chaperone/DNA topoisomerase II/histidine kinase"/>
    <property type="match status" value="1"/>
</dbReference>
<dbReference type="RefSeq" id="WP_132952883.1">
    <property type="nucleotide sequence ID" value="NZ_SLXU01000019.1"/>
</dbReference>
<dbReference type="PRINTS" id="PR00344">
    <property type="entry name" value="BCTRLSENSOR"/>
</dbReference>
<dbReference type="InterPro" id="IPR003661">
    <property type="entry name" value="HisK_dim/P_dom"/>
</dbReference>
<dbReference type="Gene3D" id="3.40.50.2300">
    <property type="match status" value="1"/>
</dbReference>
<dbReference type="Pfam" id="PF00072">
    <property type="entry name" value="Response_reg"/>
    <property type="match status" value="1"/>
</dbReference>
<dbReference type="SMART" id="SM00091">
    <property type="entry name" value="PAS"/>
    <property type="match status" value="3"/>
</dbReference>
<dbReference type="InterPro" id="IPR001610">
    <property type="entry name" value="PAC"/>
</dbReference>
<dbReference type="CDD" id="cd00082">
    <property type="entry name" value="HisKA"/>
    <property type="match status" value="1"/>
</dbReference>
<dbReference type="NCBIfam" id="TIGR00229">
    <property type="entry name" value="sensory_box"/>
    <property type="match status" value="2"/>
</dbReference>
<keyword evidence="4" id="KW-0808">Transferase</keyword>
<dbReference type="SUPFAM" id="SSF47384">
    <property type="entry name" value="Homodimeric domain of signal transducing histidine kinase"/>
    <property type="match status" value="1"/>
</dbReference>
<evidence type="ECO:0000256" key="2">
    <source>
        <dbReference type="ARBA" id="ARBA00012438"/>
    </source>
</evidence>
<accession>A0A4R2R6F5</accession>
<dbReference type="Pfam" id="PF00989">
    <property type="entry name" value="PAS"/>
    <property type="match status" value="1"/>
</dbReference>
<dbReference type="InterPro" id="IPR013767">
    <property type="entry name" value="PAS_fold"/>
</dbReference>
<dbReference type="Gene3D" id="1.10.287.130">
    <property type="match status" value="1"/>
</dbReference>
<evidence type="ECO:0000256" key="8">
    <source>
        <dbReference type="ARBA" id="ARBA00023012"/>
    </source>
</evidence>
<evidence type="ECO:0000313" key="15">
    <source>
        <dbReference type="Proteomes" id="UP000295050"/>
    </source>
</evidence>
<dbReference type="PROSITE" id="PS50110">
    <property type="entry name" value="RESPONSE_REGULATORY"/>
    <property type="match status" value="1"/>
</dbReference>
<evidence type="ECO:0000259" key="10">
    <source>
        <dbReference type="PROSITE" id="PS50109"/>
    </source>
</evidence>
<dbReference type="InterPro" id="IPR035965">
    <property type="entry name" value="PAS-like_dom_sf"/>
</dbReference>
<feature type="modified residue" description="4-aspartylphosphate" evidence="9">
    <location>
        <position position="1035"/>
    </location>
</feature>
<dbReference type="PANTHER" id="PTHR43065:SF46">
    <property type="entry name" value="C4-DICARBOXYLATE TRANSPORT SENSOR PROTEIN DCTB"/>
    <property type="match status" value="1"/>
</dbReference>
<feature type="domain" description="PAC" evidence="13">
    <location>
        <begin position="411"/>
        <end position="463"/>
    </location>
</feature>
<dbReference type="CDD" id="cd00130">
    <property type="entry name" value="PAS"/>
    <property type="match status" value="2"/>
</dbReference>
<dbReference type="InterPro" id="IPR005467">
    <property type="entry name" value="His_kinase_dom"/>
</dbReference>
<keyword evidence="3 9" id="KW-0597">Phosphoprotein</keyword>
<dbReference type="Pfam" id="PF13426">
    <property type="entry name" value="PAS_9"/>
    <property type="match status" value="1"/>
</dbReference>
<reference evidence="14 15" key="1">
    <citation type="submission" date="2019-03" db="EMBL/GenBank/DDBJ databases">
        <title>Genomic Encyclopedia of Type Strains, Phase IV (KMG-IV): sequencing the most valuable type-strain genomes for metagenomic binning, comparative biology and taxonomic classification.</title>
        <authorList>
            <person name="Goeker M."/>
        </authorList>
    </citation>
    <scope>NUCLEOTIDE SEQUENCE [LARGE SCALE GENOMIC DNA]</scope>
    <source>
        <strain evidence="14 15">DSM 24766</strain>
    </source>
</reference>
<comment type="caution">
    <text evidence="14">The sequence shown here is derived from an EMBL/GenBank/DDBJ whole genome shotgun (WGS) entry which is preliminary data.</text>
</comment>
<keyword evidence="6" id="KW-0418">Kinase</keyword>
<evidence type="ECO:0000313" key="14">
    <source>
        <dbReference type="EMBL" id="TCP58622.1"/>
    </source>
</evidence>
<dbReference type="InterPro" id="IPR004358">
    <property type="entry name" value="Sig_transdc_His_kin-like_C"/>
</dbReference>
<comment type="catalytic activity">
    <reaction evidence="1">
        <text>ATP + protein L-histidine = ADP + protein N-phospho-L-histidine.</text>
        <dbReference type="EC" id="2.7.13.3"/>
    </reaction>
</comment>
<dbReference type="Gene3D" id="3.30.450.40">
    <property type="match status" value="1"/>
</dbReference>
<dbReference type="Pfam" id="PF08448">
    <property type="entry name" value="PAS_4"/>
    <property type="match status" value="1"/>
</dbReference>